<dbReference type="Gene3D" id="3.40.630.40">
    <property type="entry name" value="Zn-dependent exopeptidases"/>
    <property type="match status" value="1"/>
</dbReference>
<dbReference type="PANTHER" id="PTHR30404">
    <property type="entry name" value="N-ACETYLMURAMOYL-L-ALANINE AMIDASE"/>
    <property type="match status" value="1"/>
</dbReference>
<protein>
    <submittedName>
        <fullName evidence="4">N-acetylmuramoyl-L-alanine amidase</fullName>
        <ecNumber evidence="4">3.5.1.28</ecNumber>
    </submittedName>
</protein>
<dbReference type="GO" id="GO:0008745">
    <property type="term" value="F:N-acetylmuramoyl-L-alanine amidase activity"/>
    <property type="evidence" value="ECO:0007669"/>
    <property type="project" value="UniProtKB-EC"/>
</dbReference>
<keyword evidence="2" id="KW-0472">Membrane</keyword>
<dbReference type="RefSeq" id="WP_045165474.1">
    <property type="nucleotide sequence ID" value="NZ_CP113864.1"/>
</dbReference>
<name>A0ABY7BLH0_9FIRM</name>
<evidence type="ECO:0000313" key="4">
    <source>
        <dbReference type="EMBL" id="WAM31876.1"/>
    </source>
</evidence>
<dbReference type="CDD" id="cd02696">
    <property type="entry name" value="MurNAc-LAA"/>
    <property type="match status" value="1"/>
</dbReference>
<keyword evidence="5" id="KW-1185">Reference proteome</keyword>
<keyword evidence="2" id="KW-1133">Transmembrane helix</keyword>
<dbReference type="EMBL" id="CP113864">
    <property type="protein sequence ID" value="WAM31876.1"/>
    <property type="molecule type" value="Genomic_DNA"/>
</dbReference>
<gene>
    <name evidence="4" type="ORF">OTJ99_000356</name>
</gene>
<feature type="transmembrane region" description="Helical" evidence="2">
    <location>
        <begin position="16"/>
        <end position="33"/>
    </location>
</feature>
<organism evidence="4 5">
    <name type="scientific">Caldicellulosiruptor naganoensis</name>
    <dbReference type="NCBI Taxonomy" id="29324"/>
    <lineage>
        <taxon>Bacteria</taxon>
        <taxon>Bacillati</taxon>
        <taxon>Bacillota</taxon>
        <taxon>Bacillota incertae sedis</taxon>
        <taxon>Caldicellulosiruptorales</taxon>
        <taxon>Caldicellulosiruptoraceae</taxon>
        <taxon>Caldicellulosiruptor</taxon>
    </lineage>
</organism>
<sequence length="255" mass="29424">MREGFKKVECGKKVKLSIILLFIVTAGIIAFISNKEKTRILNVFNNKEPKKAHNLIVIDPGHGGFDPGAVFGKIKESVINLEIAKRAKEYFEMFGFKVILTRYNEDDLSENDAKAHDLKKRKQIVLENEPEVFIFISIHLNSFRVNKYLGAQVFYEKSNEEAKKLASWVQNELKYMPNGLVNKRMPKPIDVYMLRGLKIPAILVECGFMSNQMELSLLQTKKYQDWLSYSILKGVLNYLDSKGDVEDGRYKDTYR</sequence>
<evidence type="ECO:0000313" key="5">
    <source>
        <dbReference type="Proteomes" id="UP001164745"/>
    </source>
</evidence>
<dbReference type="SUPFAM" id="SSF53187">
    <property type="entry name" value="Zn-dependent exopeptidases"/>
    <property type="match status" value="1"/>
</dbReference>
<accession>A0ABY7BLH0</accession>
<dbReference type="EC" id="3.5.1.28" evidence="4"/>
<dbReference type="PANTHER" id="PTHR30404:SF0">
    <property type="entry name" value="N-ACETYLMURAMOYL-L-ALANINE AMIDASE AMIC"/>
    <property type="match status" value="1"/>
</dbReference>
<dbReference type="InterPro" id="IPR002508">
    <property type="entry name" value="MurNAc-LAA_cat"/>
</dbReference>
<dbReference type="SMART" id="SM00646">
    <property type="entry name" value="Ami_3"/>
    <property type="match status" value="1"/>
</dbReference>
<dbReference type="Pfam" id="PF01520">
    <property type="entry name" value="Amidase_3"/>
    <property type="match status" value="1"/>
</dbReference>
<keyword evidence="2" id="KW-0812">Transmembrane</keyword>
<dbReference type="Proteomes" id="UP001164745">
    <property type="component" value="Chromosome"/>
</dbReference>
<proteinExistence type="predicted"/>
<evidence type="ECO:0000256" key="1">
    <source>
        <dbReference type="ARBA" id="ARBA00022801"/>
    </source>
</evidence>
<evidence type="ECO:0000259" key="3">
    <source>
        <dbReference type="SMART" id="SM00646"/>
    </source>
</evidence>
<evidence type="ECO:0000256" key="2">
    <source>
        <dbReference type="SAM" id="Phobius"/>
    </source>
</evidence>
<feature type="domain" description="MurNAc-LAA" evidence="3">
    <location>
        <begin position="122"/>
        <end position="236"/>
    </location>
</feature>
<dbReference type="InterPro" id="IPR050695">
    <property type="entry name" value="N-acetylmuramoyl_amidase_3"/>
</dbReference>
<reference evidence="4" key="1">
    <citation type="submission" date="2022-12" db="EMBL/GenBank/DDBJ databases">
        <authorList>
            <person name="Bing R.G."/>
            <person name="Willard D.J."/>
            <person name="Manesh M.J.H."/>
            <person name="Laemthong T."/>
            <person name="Crosby J.R."/>
            <person name="Kelly R.M."/>
        </authorList>
    </citation>
    <scope>NUCLEOTIDE SEQUENCE</scope>
    <source>
        <strain evidence="4">DSM 8991</strain>
    </source>
</reference>
<keyword evidence="1 4" id="KW-0378">Hydrolase</keyword>